<dbReference type="EMBL" id="JBHUHO010000042">
    <property type="protein sequence ID" value="MFD2117601.1"/>
    <property type="molecule type" value="Genomic_DNA"/>
</dbReference>
<proteinExistence type="predicted"/>
<evidence type="ECO:0000256" key="2">
    <source>
        <dbReference type="SAM" id="MobiDB-lite"/>
    </source>
</evidence>
<reference evidence="5" key="1">
    <citation type="journal article" date="2019" name="Int. J. Syst. Evol. Microbiol.">
        <title>The Global Catalogue of Microorganisms (GCM) 10K type strain sequencing project: providing services to taxonomists for standard genome sequencing and annotation.</title>
        <authorList>
            <consortium name="The Broad Institute Genomics Platform"/>
            <consortium name="The Broad Institute Genome Sequencing Center for Infectious Disease"/>
            <person name="Wu L."/>
            <person name="Ma J."/>
        </authorList>
    </citation>
    <scope>NUCLEOTIDE SEQUENCE [LARGE SCALE GENOMIC DNA]</scope>
    <source>
        <strain evidence="5">GH52</strain>
    </source>
</reference>
<keyword evidence="1" id="KW-0175">Coiled coil</keyword>
<evidence type="ECO:0000313" key="5">
    <source>
        <dbReference type="Proteomes" id="UP001597362"/>
    </source>
</evidence>
<gene>
    <name evidence="4" type="ORF">ACFSJH_17875</name>
</gene>
<keyword evidence="3" id="KW-0732">Signal</keyword>
<feature type="chain" id="PRO_5046126279" evidence="3">
    <location>
        <begin position="26"/>
        <end position="149"/>
    </location>
</feature>
<feature type="region of interest" description="Disordered" evidence="2">
    <location>
        <begin position="32"/>
        <end position="57"/>
    </location>
</feature>
<evidence type="ECO:0000313" key="4">
    <source>
        <dbReference type="EMBL" id="MFD2117601.1"/>
    </source>
</evidence>
<feature type="compositionally biased region" description="Gly residues" evidence="2">
    <location>
        <begin position="32"/>
        <end position="41"/>
    </location>
</feature>
<feature type="non-terminal residue" evidence="4">
    <location>
        <position position="149"/>
    </location>
</feature>
<organism evidence="4 5">
    <name type="scientific">Paenibacillus yanchengensis</name>
    <dbReference type="NCBI Taxonomy" id="2035833"/>
    <lineage>
        <taxon>Bacteria</taxon>
        <taxon>Bacillati</taxon>
        <taxon>Bacillota</taxon>
        <taxon>Bacilli</taxon>
        <taxon>Bacillales</taxon>
        <taxon>Paenibacillaceae</taxon>
        <taxon>Paenibacillus</taxon>
    </lineage>
</organism>
<accession>A0ABW4YPE6</accession>
<comment type="caution">
    <text evidence="4">The sequence shown here is derived from an EMBL/GenBank/DDBJ whole genome shotgun (WGS) entry which is preliminary data.</text>
</comment>
<evidence type="ECO:0000256" key="3">
    <source>
        <dbReference type="SAM" id="SignalP"/>
    </source>
</evidence>
<name>A0ABW4YPE6_9BACL</name>
<keyword evidence="5" id="KW-1185">Reference proteome</keyword>
<sequence length="149" mass="15909">MKHTKKLITLLMATMLLLAACSSGGGNGGNKTNGGNAGTNGGNAETPAATDKAPDASKTDKITIWAWDPSFNIAALEMAKEHYKKENAELEVEVVESAQNDIVSKLNTTLSSNSTKGLPNIVLIEDYRAQSFLQAYPDAFYPLNDVFNA</sequence>
<dbReference type="Proteomes" id="UP001597362">
    <property type="component" value="Unassembled WGS sequence"/>
</dbReference>
<evidence type="ECO:0000256" key="1">
    <source>
        <dbReference type="SAM" id="Coils"/>
    </source>
</evidence>
<dbReference type="SUPFAM" id="SSF53850">
    <property type="entry name" value="Periplasmic binding protein-like II"/>
    <property type="match status" value="1"/>
</dbReference>
<feature type="signal peptide" evidence="3">
    <location>
        <begin position="1"/>
        <end position="25"/>
    </location>
</feature>
<dbReference type="Gene3D" id="3.40.190.10">
    <property type="entry name" value="Periplasmic binding protein-like II"/>
    <property type="match status" value="1"/>
</dbReference>
<protein>
    <submittedName>
        <fullName evidence="4">ABC transporter substrate-binding protein</fullName>
    </submittedName>
</protein>
<feature type="coiled-coil region" evidence="1">
    <location>
        <begin position="73"/>
        <end position="100"/>
    </location>
</feature>
<dbReference type="PROSITE" id="PS51257">
    <property type="entry name" value="PROKAR_LIPOPROTEIN"/>
    <property type="match status" value="1"/>
</dbReference>